<dbReference type="EMBL" id="BAAABW010000024">
    <property type="protein sequence ID" value="GAA0361327.1"/>
    <property type="molecule type" value="Genomic_DNA"/>
</dbReference>
<dbReference type="Proteomes" id="UP001500063">
    <property type="component" value="Unassembled WGS sequence"/>
</dbReference>
<gene>
    <name evidence="5" type="ORF">GCM10010319_43640</name>
</gene>
<protein>
    <submittedName>
        <fullName evidence="5">Aldehyde dehydrogenase family protein</fullName>
    </submittedName>
</protein>
<evidence type="ECO:0000313" key="6">
    <source>
        <dbReference type="Proteomes" id="UP001500063"/>
    </source>
</evidence>
<accession>A0ABN0XDT9</accession>
<dbReference type="InterPro" id="IPR029510">
    <property type="entry name" value="Ald_DH_CS_GLU"/>
</dbReference>
<dbReference type="Gene3D" id="3.40.309.10">
    <property type="entry name" value="Aldehyde Dehydrogenase, Chain A, domain 2"/>
    <property type="match status" value="1"/>
</dbReference>
<feature type="active site" evidence="2">
    <location>
        <position position="251"/>
    </location>
</feature>
<evidence type="ECO:0000259" key="4">
    <source>
        <dbReference type="Pfam" id="PF00171"/>
    </source>
</evidence>
<evidence type="ECO:0000256" key="3">
    <source>
        <dbReference type="RuleBase" id="RU003345"/>
    </source>
</evidence>
<dbReference type="RefSeq" id="WP_344120106.1">
    <property type="nucleotide sequence ID" value="NZ_BAAABW010000024.1"/>
</dbReference>
<dbReference type="PANTHER" id="PTHR11699">
    <property type="entry name" value="ALDEHYDE DEHYDROGENASE-RELATED"/>
    <property type="match status" value="1"/>
</dbReference>
<dbReference type="InterPro" id="IPR016161">
    <property type="entry name" value="Ald_DH/histidinol_DH"/>
</dbReference>
<dbReference type="SUPFAM" id="SSF53720">
    <property type="entry name" value="ALDH-like"/>
    <property type="match status" value="1"/>
</dbReference>
<dbReference type="InterPro" id="IPR015590">
    <property type="entry name" value="Aldehyde_DH_dom"/>
</dbReference>
<evidence type="ECO:0000256" key="2">
    <source>
        <dbReference type="PROSITE-ProRule" id="PRU10007"/>
    </source>
</evidence>
<keyword evidence="1 3" id="KW-0560">Oxidoreductase</keyword>
<evidence type="ECO:0000256" key="1">
    <source>
        <dbReference type="ARBA" id="ARBA00023002"/>
    </source>
</evidence>
<evidence type="ECO:0000313" key="5">
    <source>
        <dbReference type="EMBL" id="GAA0361327.1"/>
    </source>
</evidence>
<dbReference type="InterPro" id="IPR016162">
    <property type="entry name" value="Ald_DH_N"/>
</dbReference>
<feature type="domain" description="Aldehyde dehydrogenase" evidence="4">
    <location>
        <begin position="23"/>
        <end position="477"/>
    </location>
</feature>
<proteinExistence type="inferred from homology"/>
<comment type="similarity">
    <text evidence="3">Belongs to the aldehyde dehydrogenase family.</text>
</comment>
<dbReference type="PROSITE" id="PS00687">
    <property type="entry name" value="ALDEHYDE_DEHYDR_GLU"/>
    <property type="match status" value="1"/>
</dbReference>
<reference evidence="5 6" key="1">
    <citation type="journal article" date="2019" name="Int. J. Syst. Evol. Microbiol.">
        <title>The Global Catalogue of Microorganisms (GCM) 10K type strain sequencing project: providing services to taxonomists for standard genome sequencing and annotation.</title>
        <authorList>
            <consortium name="The Broad Institute Genomics Platform"/>
            <consortium name="The Broad Institute Genome Sequencing Center for Infectious Disease"/>
            <person name="Wu L."/>
            <person name="Ma J."/>
        </authorList>
    </citation>
    <scope>NUCLEOTIDE SEQUENCE [LARGE SCALE GENOMIC DNA]</scope>
    <source>
        <strain evidence="5 6">JCM 4565</strain>
    </source>
</reference>
<dbReference type="Gene3D" id="3.40.605.10">
    <property type="entry name" value="Aldehyde Dehydrogenase, Chain A, domain 1"/>
    <property type="match status" value="1"/>
</dbReference>
<dbReference type="Pfam" id="PF00171">
    <property type="entry name" value="Aldedh"/>
    <property type="match status" value="1"/>
</dbReference>
<organism evidence="5 6">
    <name type="scientific">Streptomyces blastmyceticus</name>
    <dbReference type="NCBI Taxonomy" id="68180"/>
    <lineage>
        <taxon>Bacteria</taxon>
        <taxon>Bacillati</taxon>
        <taxon>Actinomycetota</taxon>
        <taxon>Actinomycetes</taxon>
        <taxon>Kitasatosporales</taxon>
        <taxon>Streptomycetaceae</taxon>
        <taxon>Streptomyces</taxon>
    </lineage>
</organism>
<comment type="caution">
    <text evidence="5">The sequence shown here is derived from an EMBL/GenBank/DDBJ whole genome shotgun (WGS) entry which is preliminary data.</text>
</comment>
<dbReference type="InterPro" id="IPR016163">
    <property type="entry name" value="Ald_DH_C"/>
</dbReference>
<keyword evidence="6" id="KW-1185">Reference proteome</keyword>
<sequence>MNAADLPQYTAVIAGKHAPAADWIDVLDPAHGRPFARVARCSADTVDDAVAAARHTYEHTWGDTGPAERARICHRVAAALRAGAAALAEAETRDTGKPIGQARTDVEVAARYFEFYGGAVEALTGETLLSRPGLLAFTLREPYGVCGHIIPWNYPLQIAARTVAPALASGNTCVLKPAEDAPLTPLLLADIALDAGLPPGALNVVPGYGAEAGAALAAHPGVDHLSFTGSREVGQSVMASAARNIVPVTLELGGKSPHIVLPDHDPGLAVPRIVDSITEHAGQNCSAGSRLLVHSSVHDALLAALTTAFRALRIGPGSCDPDLGPLISARQRDRVLAYVARGARDCATVTGGGVPDVPGHEGGFYVEPTILAGVPADHPVFTEEIFGPVLAVTPFDTEAEAVRLAEATDYGLAAGIWTRDVATAHRLARRLRVGQVFVNNYSAAGGVELPFAGAKRSGIGVEKGFEALREYTRCKTVVLDTGSRGPISSSAEESAG</sequence>
<name>A0ABN0XDT9_9ACTN</name>